<evidence type="ECO:0000313" key="4">
    <source>
        <dbReference type="EMBL" id="TFB84212.1"/>
    </source>
</evidence>
<dbReference type="Pfam" id="PF00581">
    <property type="entry name" value="Rhodanese"/>
    <property type="match status" value="1"/>
</dbReference>
<dbReference type="STRING" id="995038.SAMN05216274_12623"/>
<comment type="caution">
    <text evidence="4">The sequence shown here is derived from an EMBL/GenBank/DDBJ whole genome shotgun (WGS) entry which is preliminary data.</text>
</comment>
<evidence type="ECO:0000313" key="6">
    <source>
        <dbReference type="Proteomes" id="UP000297963"/>
    </source>
</evidence>
<reference evidence="4 6" key="2">
    <citation type="submission" date="2019-03" db="EMBL/GenBank/DDBJ databases">
        <title>Genomics of glacier-inhabiting Cryobacterium strains.</title>
        <authorList>
            <person name="Liu Q."/>
            <person name="Xin Y.-H."/>
        </authorList>
    </citation>
    <scope>NUCLEOTIDE SEQUENCE [LARGE SCALE GENOMIC DNA]</scope>
    <source>
        <strain evidence="4 6">Hh34</strain>
    </source>
</reference>
<name>A0A1I3EHX3_9MICO</name>
<dbReference type="PANTHER" id="PTHR45431:SF3">
    <property type="entry name" value="RHODANESE-LIKE DOMAIN-CONTAINING PROTEIN 15, CHLOROPLASTIC"/>
    <property type="match status" value="1"/>
</dbReference>
<protein>
    <submittedName>
        <fullName evidence="4">Rhodanese-like domain-containing protein</fullName>
    </submittedName>
    <submittedName>
        <fullName evidence="3">Rhodanese-related sulfurtransferase</fullName>
    </submittedName>
</protein>
<dbReference type="Gene3D" id="3.40.250.10">
    <property type="entry name" value="Rhodanese-like domain"/>
    <property type="match status" value="1"/>
</dbReference>
<dbReference type="InterPro" id="IPR036873">
    <property type="entry name" value="Rhodanese-like_dom_sf"/>
</dbReference>
<feature type="chain" id="PRO_5044559414" evidence="1">
    <location>
        <begin position="23"/>
        <end position="124"/>
    </location>
</feature>
<dbReference type="Proteomes" id="UP000199681">
    <property type="component" value="Unassembled WGS sequence"/>
</dbReference>
<dbReference type="AlphaFoldDB" id="A0A1I3EHX3"/>
<dbReference type="PANTHER" id="PTHR45431">
    <property type="entry name" value="RHODANESE-LIKE DOMAIN-CONTAINING PROTEIN 15, CHLOROPLASTIC"/>
    <property type="match status" value="1"/>
</dbReference>
<feature type="domain" description="Rhodanese" evidence="2">
    <location>
        <begin position="32"/>
        <end position="121"/>
    </location>
</feature>
<dbReference type="EMBL" id="FOPW01000026">
    <property type="protein sequence ID" value="SFH98562.1"/>
    <property type="molecule type" value="Genomic_DNA"/>
</dbReference>
<dbReference type="SUPFAM" id="SSF52821">
    <property type="entry name" value="Rhodanese/Cell cycle control phosphatase"/>
    <property type="match status" value="1"/>
</dbReference>
<reference evidence="3 5" key="1">
    <citation type="submission" date="2016-10" db="EMBL/GenBank/DDBJ databases">
        <authorList>
            <person name="Varghese N."/>
            <person name="Submissions S."/>
        </authorList>
    </citation>
    <scope>NUCLEOTIDE SEQUENCE [LARGE SCALE GENOMIC DNA]</scope>
    <source>
        <strain evidence="3 5">GMCC 1.11211</strain>
    </source>
</reference>
<accession>A0A1I3EHX3</accession>
<dbReference type="InterPro" id="IPR052367">
    <property type="entry name" value="Thiosulfate_ST/Rhodanese-like"/>
</dbReference>
<dbReference type="PROSITE" id="PS50206">
    <property type="entry name" value="RHODANESE_3"/>
    <property type="match status" value="1"/>
</dbReference>
<dbReference type="RefSeq" id="WP_092453074.1">
    <property type="nucleotide sequence ID" value="NZ_BKAC01000032.1"/>
</dbReference>
<organism evidence="4 6">
    <name type="scientific">Cryobacterium levicorallinum</name>
    <dbReference type="NCBI Taxonomy" id="995038"/>
    <lineage>
        <taxon>Bacteria</taxon>
        <taxon>Bacillati</taxon>
        <taxon>Actinomycetota</taxon>
        <taxon>Actinomycetes</taxon>
        <taxon>Micrococcales</taxon>
        <taxon>Microbacteriaceae</taxon>
        <taxon>Cryobacterium</taxon>
    </lineage>
</organism>
<evidence type="ECO:0000313" key="5">
    <source>
        <dbReference type="Proteomes" id="UP000199681"/>
    </source>
</evidence>
<proteinExistence type="predicted"/>
<dbReference type="PROSITE" id="PS51257">
    <property type="entry name" value="PROKAR_LIPOPROTEIN"/>
    <property type="match status" value="1"/>
</dbReference>
<keyword evidence="5" id="KW-1185">Reference proteome</keyword>
<dbReference type="CDD" id="cd00158">
    <property type="entry name" value="RHOD"/>
    <property type="match status" value="1"/>
</dbReference>
<dbReference type="EMBL" id="SOFE01000019">
    <property type="protein sequence ID" value="TFB84212.1"/>
    <property type="molecule type" value="Genomic_DNA"/>
</dbReference>
<dbReference type="Proteomes" id="UP000297963">
    <property type="component" value="Unassembled WGS sequence"/>
</dbReference>
<gene>
    <name evidence="4" type="ORF">E3O11_09945</name>
    <name evidence="3" type="ORF">SAMN05216274_12623</name>
</gene>
<evidence type="ECO:0000256" key="1">
    <source>
        <dbReference type="SAM" id="SignalP"/>
    </source>
</evidence>
<sequence>MKKALTGITIAVAALLSMAACASPAPAPSIAVTSSTVIIDVRTAPEYVGGHLQDAINIDVQSPDFDTLIAALPIDGDYIIYCATGNRSAAAVTRMANLGLTTLTDAGGITDASAATGLGIVVDK</sequence>
<evidence type="ECO:0000259" key="2">
    <source>
        <dbReference type="PROSITE" id="PS50206"/>
    </source>
</evidence>
<feature type="signal peptide" evidence="1">
    <location>
        <begin position="1"/>
        <end position="22"/>
    </location>
</feature>
<dbReference type="SMART" id="SM00450">
    <property type="entry name" value="RHOD"/>
    <property type="match status" value="1"/>
</dbReference>
<keyword evidence="1" id="KW-0732">Signal</keyword>
<dbReference type="InterPro" id="IPR001763">
    <property type="entry name" value="Rhodanese-like_dom"/>
</dbReference>
<evidence type="ECO:0000313" key="3">
    <source>
        <dbReference type="EMBL" id="SFH98562.1"/>
    </source>
</evidence>